<proteinExistence type="predicted"/>
<dbReference type="EMBL" id="JACIBY010000012">
    <property type="protein sequence ID" value="MBB3840738.1"/>
    <property type="molecule type" value="Genomic_DNA"/>
</dbReference>
<evidence type="ECO:0000259" key="1">
    <source>
        <dbReference type="Pfam" id="PF04266"/>
    </source>
</evidence>
<gene>
    <name evidence="2" type="ORF">FHS57_004758</name>
</gene>
<sequence>MITEFEQLSFKDNWNNKLSCPSFTTFRLHNSRKYRVGNKLSILLKGKFLKDVEVIEVRKLKLYSVNEFVAQIDTGYSRDEFIAMVTNMYKNKGIDFKTADWDLVLLRTIEKTKIKPQNELFHQ</sequence>
<reference evidence="2 3" key="1">
    <citation type="submission" date="2020-08" db="EMBL/GenBank/DDBJ databases">
        <title>Genomic Encyclopedia of Type Strains, Phase IV (KMG-IV): sequencing the most valuable type-strain genomes for metagenomic binning, comparative biology and taxonomic classification.</title>
        <authorList>
            <person name="Goeker M."/>
        </authorList>
    </citation>
    <scope>NUCLEOTIDE SEQUENCE [LARGE SCALE GENOMIC DNA]</scope>
    <source>
        <strain evidence="2 3">DSM 17976</strain>
    </source>
</reference>
<dbReference type="Pfam" id="PF04266">
    <property type="entry name" value="ASCH"/>
    <property type="match status" value="1"/>
</dbReference>
<comment type="caution">
    <text evidence="2">The sequence shown here is derived from an EMBL/GenBank/DDBJ whole genome shotgun (WGS) entry which is preliminary data.</text>
</comment>
<dbReference type="AlphaFoldDB" id="A0A7W5ZNQ4"/>
<evidence type="ECO:0000313" key="3">
    <source>
        <dbReference type="Proteomes" id="UP000541352"/>
    </source>
</evidence>
<organism evidence="2 3">
    <name type="scientific">Runella defluvii</name>
    <dbReference type="NCBI Taxonomy" id="370973"/>
    <lineage>
        <taxon>Bacteria</taxon>
        <taxon>Pseudomonadati</taxon>
        <taxon>Bacteroidota</taxon>
        <taxon>Cytophagia</taxon>
        <taxon>Cytophagales</taxon>
        <taxon>Spirosomataceae</taxon>
        <taxon>Runella</taxon>
    </lineage>
</organism>
<keyword evidence="3" id="KW-1185">Reference proteome</keyword>
<accession>A0A7W5ZNQ4</accession>
<dbReference type="Proteomes" id="UP000541352">
    <property type="component" value="Unassembled WGS sequence"/>
</dbReference>
<name>A0A7W5ZNQ4_9BACT</name>
<evidence type="ECO:0000313" key="2">
    <source>
        <dbReference type="EMBL" id="MBB3840738.1"/>
    </source>
</evidence>
<protein>
    <recommendedName>
        <fullName evidence="1">ASCH domain-containing protein</fullName>
    </recommendedName>
</protein>
<feature type="domain" description="ASCH" evidence="1">
    <location>
        <begin position="25"/>
        <end position="111"/>
    </location>
</feature>
<dbReference type="InterPro" id="IPR007374">
    <property type="entry name" value="ASCH_domain"/>
</dbReference>
<dbReference type="RefSeq" id="WP_183977908.1">
    <property type="nucleotide sequence ID" value="NZ_JACIBY010000012.1"/>
</dbReference>